<dbReference type="InterPro" id="IPR006311">
    <property type="entry name" value="TAT_signal"/>
</dbReference>
<feature type="signal peptide" evidence="1">
    <location>
        <begin position="1"/>
        <end position="34"/>
    </location>
</feature>
<feature type="chain" id="PRO_5017997729" evidence="1">
    <location>
        <begin position="35"/>
        <end position="216"/>
    </location>
</feature>
<protein>
    <submittedName>
        <fullName evidence="2">Uncharacterized protein</fullName>
    </submittedName>
</protein>
<keyword evidence="1" id="KW-0732">Signal</keyword>
<dbReference type="Proteomes" id="UP000267128">
    <property type="component" value="Unassembled WGS sequence"/>
</dbReference>
<dbReference type="OrthoDB" id="4863392at2"/>
<evidence type="ECO:0000256" key="1">
    <source>
        <dbReference type="SAM" id="SignalP"/>
    </source>
</evidence>
<accession>A0A3N0CNG3</accession>
<keyword evidence="3" id="KW-1185">Reference proteome</keyword>
<dbReference type="AlphaFoldDB" id="A0A3N0CNG3"/>
<gene>
    <name evidence="2" type="ORF">EFK50_02295</name>
</gene>
<dbReference type="EMBL" id="RJSE01000003">
    <property type="protein sequence ID" value="RNL64841.1"/>
    <property type="molecule type" value="Genomic_DNA"/>
</dbReference>
<evidence type="ECO:0000313" key="3">
    <source>
        <dbReference type="Proteomes" id="UP000267128"/>
    </source>
</evidence>
<name>A0A3N0CNG3_9ACTN</name>
<proteinExistence type="predicted"/>
<comment type="caution">
    <text evidence="2">The sequence shown here is derived from an EMBL/GenBank/DDBJ whole genome shotgun (WGS) entry which is preliminary data.</text>
</comment>
<sequence>MKTYAPPSARRRRRLGAVAAAAALALTPVAAANAATIISLDHDVSGSTYIKSTNSTVRLGPGTLHTDLDIDTGDFTGSLTLPGTRTRFAALGLVPLEANIDFIPAGPVTGHINLAGENAEVSATAKFYVKLSNIKAIGLLPLWWFGGSTCRTVNPVSIPANTPPGEGFDLINGGRLTGTYTIGQFQNCGLLTPFVNLLVPGAGNTVTLQATNGRVS</sequence>
<organism evidence="2 3">
    <name type="scientific">Nocardioides marmoriginsengisoli</name>
    <dbReference type="NCBI Taxonomy" id="661483"/>
    <lineage>
        <taxon>Bacteria</taxon>
        <taxon>Bacillati</taxon>
        <taxon>Actinomycetota</taxon>
        <taxon>Actinomycetes</taxon>
        <taxon>Propionibacteriales</taxon>
        <taxon>Nocardioidaceae</taxon>
        <taxon>Nocardioides</taxon>
    </lineage>
</organism>
<dbReference type="PROSITE" id="PS51318">
    <property type="entry name" value="TAT"/>
    <property type="match status" value="1"/>
</dbReference>
<reference evidence="2 3" key="1">
    <citation type="submission" date="2018-11" db="EMBL/GenBank/DDBJ databases">
        <authorList>
            <person name="Li F."/>
        </authorList>
    </citation>
    <scope>NUCLEOTIDE SEQUENCE [LARGE SCALE GENOMIC DNA]</scope>
    <source>
        <strain evidence="2 3">Gsoil 097</strain>
    </source>
</reference>
<dbReference type="RefSeq" id="WP_123225944.1">
    <property type="nucleotide sequence ID" value="NZ_RJSE01000003.1"/>
</dbReference>
<evidence type="ECO:0000313" key="2">
    <source>
        <dbReference type="EMBL" id="RNL64841.1"/>
    </source>
</evidence>